<dbReference type="eggNOG" id="COG0164">
    <property type="taxonomic scope" value="Bacteria"/>
</dbReference>
<dbReference type="HOGENOM" id="CLU_036532_3_1_0"/>
<sequence>MPHKRPDGSLEQSLLAQGCFRIAAVDEVGRGAIAGPVVVSCVVLTPSVQDFLGLGITDSKVLTPSARERIFKYLDRWAPSCTFGEASVAEIDSMNIREGTFLAMKRAILSLKEAPDILLVDGNESIPSRYFSGTPYENMKQKSIVGGDRLVLSIAAASIMAKVTRDQLMNEMDSLFPGYGFSKNKGYGTAEHRDQMKKNGLTRLHRKTFSKTFLTPK</sequence>
<dbReference type="PROSITE" id="PS51975">
    <property type="entry name" value="RNASE_H_2"/>
    <property type="match status" value="1"/>
</dbReference>
<evidence type="ECO:0000313" key="18">
    <source>
        <dbReference type="EMBL" id="BAM07206.1"/>
    </source>
</evidence>
<evidence type="ECO:0000256" key="9">
    <source>
        <dbReference type="ARBA" id="ARBA00022722"/>
    </source>
</evidence>
<feature type="binding site" evidence="14 15">
    <location>
        <position position="26"/>
    </location>
    <ligand>
        <name>a divalent metal cation</name>
        <dbReference type="ChEBI" id="CHEBI:60240"/>
    </ligand>
</feature>
<evidence type="ECO:0000256" key="13">
    <source>
        <dbReference type="ARBA" id="ARBA00023211"/>
    </source>
</evidence>
<dbReference type="HAMAP" id="MF_00052_B">
    <property type="entry name" value="RNase_HII_B"/>
    <property type="match status" value="1"/>
</dbReference>
<dbReference type="EC" id="3.1.26.4" evidence="6 14"/>
<keyword evidence="13 14" id="KW-0464">Manganese</keyword>
<dbReference type="PANTHER" id="PTHR10954:SF18">
    <property type="entry name" value="RIBONUCLEASE HII"/>
    <property type="match status" value="1"/>
</dbReference>
<dbReference type="GO" id="GO:0005737">
    <property type="term" value="C:cytoplasm"/>
    <property type="evidence" value="ECO:0007669"/>
    <property type="project" value="UniProtKB-SubCell"/>
</dbReference>
<comment type="cofactor">
    <cofactor evidence="14 15">
        <name>Mn(2+)</name>
        <dbReference type="ChEBI" id="CHEBI:29035"/>
    </cofactor>
    <cofactor evidence="14 15">
        <name>Mg(2+)</name>
        <dbReference type="ChEBI" id="CHEBI:18420"/>
    </cofactor>
    <text evidence="14 15">Manganese or magnesium. Binds 1 divalent metal ion per monomer in the absence of substrate. May bind a second metal ion after substrate binding.</text>
</comment>
<dbReference type="InterPro" id="IPR036397">
    <property type="entry name" value="RNaseH_sf"/>
</dbReference>
<evidence type="ECO:0000259" key="17">
    <source>
        <dbReference type="PROSITE" id="PS51975"/>
    </source>
</evidence>
<organism evidence="18 19">
    <name type="scientific">Leptospirillum ferrooxidans (strain C2-3)</name>
    <dbReference type="NCBI Taxonomy" id="1162668"/>
    <lineage>
        <taxon>Bacteria</taxon>
        <taxon>Pseudomonadati</taxon>
        <taxon>Nitrospirota</taxon>
        <taxon>Nitrospiria</taxon>
        <taxon>Nitrospirales</taxon>
        <taxon>Nitrospiraceae</taxon>
        <taxon>Leptospirillum</taxon>
    </lineage>
</organism>
<evidence type="ECO:0000256" key="4">
    <source>
        <dbReference type="ARBA" id="ARBA00004496"/>
    </source>
</evidence>
<dbReference type="GO" id="GO:0043137">
    <property type="term" value="P:DNA replication, removal of RNA primer"/>
    <property type="evidence" value="ECO:0007669"/>
    <property type="project" value="TreeGrafter"/>
</dbReference>
<keyword evidence="19" id="KW-1185">Reference proteome</keyword>
<dbReference type="GO" id="GO:0004523">
    <property type="term" value="F:RNA-DNA hybrid ribonuclease activity"/>
    <property type="evidence" value="ECO:0007669"/>
    <property type="project" value="UniProtKB-UniRule"/>
</dbReference>
<comment type="subcellular location">
    <subcellularLocation>
        <location evidence="4 14">Cytoplasm</location>
    </subcellularLocation>
</comment>
<evidence type="ECO:0000256" key="16">
    <source>
        <dbReference type="RuleBase" id="RU003515"/>
    </source>
</evidence>
<evidence type="ECO:0000256" key="15">
    <source>
        <dbReference type="PROSITE-ProRule" id="PRU01319"/>
    </source>
</evidence>
<dbReference type="STRING" id="1162668.LFE_1524"/>
<dbReference type="GO" id="GO:0030145">
    <property type="term" value="F:manganese ion binding"/>
    <property type="evidence" value="ECO:0007669"/>
    <property type="project" value="UniProtKB-UniRule"/>
</dbReference>
<comment type="similarity">
    <text evidence="5 14 16">Belongs to the RNase HII family.</text>
</comment>
<evidence type="ECO:0000313" key="19">
    <source>
        <dbReference type="Proteomes" id="UP000007382"/>
    </source>
</evidence>
<gene>
    <name evidence="14" type="primary">rnhB</name>
    <name evidence="18" type="ordered locus">LFE_1524</name>
</gene>
<evidence type="ECO:0000256" key="12">
    <source>
        <dbReference type="ARBA" id="ARBA00022801"/>
    </source>
</evidence>
<reference evidence="19" key="2">
    <citation type="submission" date="2012-03" db="EMBL/GenBank/DDBJ databases">
        <title>The complete genome sequence of the pioneer microbe on fresh volcanic deposit, Leptospirillum ferrooxidans strain C2-3.</title>
        <authorList>
            <person name="Fujimura R."/>
            <person name="Sato Y."/>
            <person name="Nishizawa T."/>
            <person name="Nanba K."/>
            <person name="Oshima K."/>
            <person name="Hattori M."/>
            <person name="Kamijo T."/>
            <person name="Ohta H."/>
        </authorList>
    </citation>
    <scope>NUCLEOTIDE SEQUENCE [LARGE SCALE GENOMIC DNA]</scope>
    <source>
        <strain evidence="19">C2-3</strain>
    </source>
</reference>
<dbReference type="CDD" id="cd07182">
    <property type="entry name" value="RNase_HII_bacteria_HII_like"/>
    <property type="match status" value="1"/>
</dbReference>
<dbReference type="InterPro" id="IPR012337">
    <property type="entry name" value="RNaseH-like_sf"/>
</dbReference>
<accession>I0IPK7</accession>
<dbReference type="RefSeq" id="WP_014449693.1">
    <property type="nucleotide sequence ID" value="NC_017094.1"/>
</dbReference>
<evidence type="ECO:0000256" key="14">
    <source>
        <dbReference type="HAMAP-Rule" id="MF_00052"/>
    </source>
</evidence>
<dbReference type="SUPFAM" id="SSF53098">
    <property type="entry name" value="Ribonuclease H-like"/>
    <property type="match status" value="1"/>
</dbReference>
<dbReference type="InterPro" id="IPR022898">
    <property type="entry name" value="RNase_HII"/>
</dbReference>
<keyword evidence="11 14" id="KW-0255">Endonuclease</keyword>
<dbReference type="NCBIfam" id="NF000595">
    <property type="entry name" value="PRK00015.1-3"/>
    <property type="match status" value="1"/>
</dbReference>
<evidence type="ECO:0000256" key="1">
    <source>
        <dbReference type="ARBA" id="ARBA00000077"/>
    </source>
</evidence>
<feature type="binding site" evidence="14 15">
    <location>
        <position position="27"/>
    </location>
    <ligand>
        <name>a divalent metal cation</name>
        <dbReference type="ChEBI" id="CHEBI:60240"/>
    </ligand>
</feature>
<dbReference type="InterPro" id="IPR024567">
    <property type="entry name" value="RNase_HII/HIII_dom"/>
</dbReference>
<feature type="domain" description="RNase H type-2" evidence="17">
    <location>
        <begin position="20"/>
        <end position="217"/>
    </location>
</feature>
<dbReference type="GO" id="GO:0003723">
    <property type="term" value="F:RNA binding"/>
    <property type="evidence" value="ECO:0007669"/>
    <property type="project" value="UniProtKB-UniRule"/>
</dbReference>
<comment type="function">
    <text evidence="3 14 16">Endonuclease that specifically degrades the RNA of RNA-DNA hybrids.</text>
</comment>
<dbReference type="Pfam" id="PF01351">
    <property type="entry name" value="RNase_HII"/>
    <property type="match status" value="1"/>
</dbReference>
<name>I0IPK7_LEPFC</name>
<evidence type="ECO:0000256" key="6">
    <source>
        <dbReference type="ARBA" id="ARBA00012180"/>
    </source>
</evidence>
<dbReference type="InterPro" id="IPR001352">
    <property type="entry name" value="RNase_HII/HIII"/>
</dbReference>
<evidence type="ECO:0000256" key="8">
    <source>
        <dbReference type="ARBA" id="ARBA00022490"/>
    </source>
</evidence>
<reference evidence="18 19" key="1">
    <citation type="journal article" date="2012" name="J. Bacteriol.">
        <title>Complete Genome Sequence of Leptospirillum ferrooxidans Strain C2-3, Isolated from a Fresh Volcanic Ash Deposit on the Island of Miyake, Japan.</title>
        <authorList>
            <person name="Fujimura R."/>
            <person name="Sato Y."/>
            <person name="Nishizawa T."/>
            <person name="Oshima K."/>
            <person name="Kim S.-W."/>
            <person name="Hattori M."/>
            <person name="Kamijo T."/>
            <person name="Ohta H."/>
        </authorList>
    </citation>
    <scope>NUCLEOTIDE SEQUENCE [LARGE SCALE GENOMIC DNA]</scope>
    <source>
        <strain evidence="18 19">C2-3</strain>
    </source>
</reference>
<keyword evidence="9 14" id="KW-0540">Nuclease</keyword>
<keyword evidence="8 14" id="KW-0963">Cytoplasm</keyword>
<dbReference type="KEGG" id="lfc:LFE_1524"/>
<dbReference type="PATRIC" id="fig|1162668.3.peg.1809"/>
<dbReference type="Gene3D" id="3.30.420.10">
    <property type="entry name" value="Ribonuclease H-like superfamily/Ribonuclease H"/>
    <property type="match status" value="1"/>
</dbReference>
<dbReference type="EMBL" id="AP012342">
    <property type="protein sequence ID" value="BAM07206.1"/>
    <property type="molecule type" value="Genomic_DNA"/>
</dbReference>
<dbReference type="AlphaFoldDB" id="I0IPK7"/>
<keyword evidence="12 14" id="KW-0378">Hydrolase</keyword>
<keyword evidence="10 14" id="KW-0479">Metal-binding</keyword>
<evidence type="ECO:0000256" key="10">
    <source>
        <dbReference type="ARBA" id="ARBA00022723"/>
    </source>
</evidence>
<dbReference type="OrthoDB" id="9803420at2"/>
<evidence type="ECO:0000256" key="11">
    <source>
        <dbReference type="ARBA" id="ARBA00022759"/>
    </source>
</evidence>
<dbReference type="Proteomes" id="UP000007382">
    <property type="component" value="Chromosome"/>
</dbReference>
<dbReference type="GO" id="GO:0006298">
    <property type="term" value="P:mismatch repair"/>
    <property type="evidence" value="ECO:0007669"/>
    <property type="project" value="TreeGrafter"/>
</dbReference>
<protein>
    <recommendedName>
        <fullName evidence="7 14">Ribonuclease HII</fullName>
        <shortName evidence="14">RNase HII</shortName>
        <ecNumber evidence="6 14">3.1.26.4</ecNumber>
    </recommendedName>
</protein>
<evidence type="ECO:0000256" key="2">
    <source>
        <dbReference type="ARBA" id="ARBA00001946"/>
    </source>
</evidence>
<dbReference type="PANTHER" id="PTHR10954">
    <property type="entry name" value="RIBONUCLEASE H2 SUBUNIT A"/>
    <property type="match status" value="1"/>
</dbReference>
<proteinExistence type="inferred from homology"/>
<evidence type="ECO:0000256" key="7">
    <source>
        <dbReference type="ARBA" id="ARBA00019179"/>
    </source>
</evidence>
<evidence type="ECO:0000256" key="5">
    <source>
        <dbReference type="ARBA" id="ARBA00007383"/>
    </source>
</evidence>
<feature type="binding site" evidence="14 15">
    <location>
        <position position="121"/>
    </location>
    <ligand>
        <name>a divalent metal cation</name>
        <dbReference type="ChEBI" id="CHEBI:60240"/>
    </ligand>
</feature>
<dbReference type="GO" id="GO:0032299">
    <property type="term" value="C:ribonuclease H2 complex"/>
    <property type="evidence" value="ECO:0007669"/>
    <property type="project" value="TreeGrafter"/>
</dbReference>
<comment type="cofactor">
    <cofactor evidence="2">
        <name>Mg(2+)</name>
        <dbReference type="ChEBI" id="CHEBI:18420"/>
    </cofactor>
</comment>
<comment type="catalytic activity">
    <reaction evidence="1 14 15 16">
        <text>Endonucleolytic cleavage to 5'-phosphomonoester.</text>
        <dbReference type="EC" id="3.1.26.4"/>
    </reaction>
</comment>
<evidence type="ECO:0000256" key="3">
    <source>
        <dbReference type="ARBA" id="ARBA00004065"/>
    </source>
</evidence>